<keyword evidence="3" id="KW-1185">Reference proteome</keyword>
<gene>
    <name evidence="2" type="ORF">MEA186_05406</name>
</gene>
<feature type="transmembrane region" description="Helical" evidence="1">
    <location>
        <begin position="12"/>
        <end position="31"/>
    </location>
</feature>
<dbReference type="Proteomes" id="UP000002949">
    <property type="component" value="Unassembled WGS sequence"/>
</dbReference>
<evidence type="ECO:0000313" key="2">
    <source>
        <dbReference type="EMBL" id="EHH13123.1"/>
    </source>
</evidence>
<dbReference type="EMBL" id="AGSN01000055">
    <property type="protein sequence ID" value="EHH13123.1"/>
    <property type="molecule type" value="Genomic_DNA"/>
</dbReference>
<keyword evidence="1" id="KW-0472">Membrane</keyword>
<name>G6Y572_9HYPH</name>
<sequence>MVEIFTELIRQALPWAIGALLVAGAIVVWWLS</sequence>
<keyword evidence="1" id="KW-1133">Transmembrane helix</keyword>
<organism evidence="2 3">
    <name type="scientific">Mesorhizobium amorphae CCNWGS0123</name>
    <dbReference type="NCBI Taxonomy" id="1082933"/>
    <lineage>
        <taxon>Bacteria</taxon>
        <taxon>Pseudomonadati</taxon>
        <taxon>Pseudomonadota</taxon>
        <taxon>Alphaproteobacteria</taxon>
        <taxon>Hyphomicrobiales</taxon>
        <taxon>Phyllobacteriaceae</taxon>
        <taxon>Mesorhizobium</taxon>
    </lineage>
</organism>
<reference evidence="2 3" key="1">
    <citation type="journal article" date="2012" name="J. Bacteriol.">
        <title>Draft Genome Sequence of Plant Growth-Promoting Rhizobium Mesorhizobium amorphae, Isolated from Zinc-Lead Mine Tailings.</title>
        <authorList>
            <person name="Hao X."/>
            <person name="Lin Y."/>
            <person name="Johnstone L."/>
            <person name="Baltrus D.A."/>
            <person name="Miller S.J."/>
            <person name="Wei G."/>
            <person name="Rensing C."/>
        </authorList>
    </citation>
    <scope>NUCLEOTIDE SEQUENCE [LARGE SCALE GENOMIC DNA]</scope>
    <source>
        <strain evidence="2 3">CCNWGS0123</strain>
    </source>
</reference>
<accession>G6Y572</accession>
<keyword evidence="1" id="KW-0812">Transmembrane</keyword>
<evidence type="ECO:0000256" key="1">
    <source>
        <dbReference type="SAM" id="Phobius"/>
    </source>
</evidence>
<dbReference type="AlphaFoldDB" id="G6Y572"/>
<evidence type="ECO:0000313" key="3">
    <source>
        <dbReference type="Proteomes" id="UP000002949"/>
    </source>
</evidence>
<protein>
    <submittedName>
        <fullName evidence="2">Uncharacterized protein</fullName>
    </submittedName>
</protein>
<proteinExistence type="predicted"/>
<dbReference type="PATRIC" id="fig|1082933.3.peg.1016"/>